<evidence type="ECO:0000256" key="2">
    <source>
        <dbReference type="ARBA" id="ARBA00023125"/>
    </source>
</evidence>
<evidence type="ECO:0000259" key="5">
    <source>
        <dbReference type="PROSITE" id="PS50042"/>
    </source>
</evidence>
<dbReference type="PROSITE" id="PS51063">
    <property type="entry name" value="HTH_CRP_2"/>
    <property type="match status" value="1"/>
</dbReference>
<dbReference type="InterPro" id="IPR018490">
    <property type="entry name" value="cNMP-bd_dom_sf"/>
</dbReference>
<evidence type="ECO:0000256" key="4">
    <source>
        <dbReference type="ARBA" id="ARBA00023163"/>
    </source>
</evidence>
<dbReference type="SUPFAM" id="SSF46785">
    <property type="entry name" value="Winged helix' DNA-binding domain"/>
    <property type="match status" value="1"/>
</dbReference>
<dbReference type="Gene3D" id="2.60.120.10">
    <property type="entry name" value="Jelly Rolls"/>
    <property type="match status" value="1"/>
</dbReference>
<dbReference type="CDD" id="cd00038">
    <property type="entry name" value="CAP_ED"/>
    <property type="match status" value="1"/>
</dbReference>
<dbReference type="PROSITE" id="PS50042">
    <property type="entry name" value="CNMP_BINDING_3"/>
    <property type="match status" value="1"/>
</dbReference>
<evidence type="ECO:0000256" key="1">
    <source>
        <dbReference type="ARBA" id="ARBA00023015"/>
    </source>
</evidence>
<keyword evidence="2" id="KW-0238">DNA-binding</keyword>
<accession>A0ABW3UGN8</accession>
<sequence>MSSALNDSHIFEVFPFLQSVPHAEWTAAQPKVLTYPAHARVFQKNEAANYAVLLLRGTMRITLIGEDGSESLLTLLSAGEVCSLMVLCGLSGRDYPGSLIAETEVEVLLVSKSGFLSWIQMQPTIRTAIFGGLLDGIVRTSQMLQAKYNEPLEARLAKALLRTTSSANPMLQITHQMLANEIGSAREVVSRVLKRYQSKGWVETGRGWVQIIDRGRLEAQLGD</sequence>
<dbReference type="Proteomes" id="UP001597180">
    <property type="component" value="Unassembled WGS sequence"/>
</dbReference>
<evidence type="ECO:0000259" key="6">
    <source>
        <dbReference type="PROSITE" id="PS51063"/>
    </source>
</evidence>
<dbReference type="PANTHER" id="PTHR24567:SF74">
    <property type="entry name" value="HTH-TYPE TRANSCRIPTIONAL REGULATOR ARCR"/>
    <property type="match status" value="1"/>
</dbReference>
<dbReference type="InterPro" id="IPR050397">
    <property type="entry name" value="Env_Response_Regulators"/>
</dbReference>
<keyword evidence="8" id="KW-1185">Reference proteome</keyword>
<dbReference type="EMBL" id="JBHTLU010000007">
    <property type="protein sequence ID" value="MFD1218891.1"/>
    <property type="molecule type" value="Genomic_DNA"/>
</dbReference>
<dbReference type="Pfam" id="PF00027">
    <property type="entry name" value="cNMP_binding"/>
    <property type="match status" value="1"/>
</dbReference>
<gene>
    <name evidence="7" type="ORF">ACFQ4B_02060</name>
</gene>
<evidence type="ECO:0000313" key="7">
    <source>
        <dbReference type="EMBL" id="MFD1218891.1"/>
    </source>
</evidence>
<dbReference type="Gene3D" id="1.10.10.10">
    <property type="entry name" value="Winged helix-like DNA-binding domain superfamily/Winged helix DNA-binding domain"/>
    <property type="match status" value="1"/>
</dbReference>
<evidence type="ECO:0000256" key="3">
    <source>
        <dbReference type="ARBA" id="ARBA00023159"/>
    </source>
</evidence>
<dbReference type="PANTHER" id="PTHR24567">
    <property type="entry name" value="CRP FAMILY TRANSCRIPTIONAL REGULATORY PROTEIN"/>
    <property type="match status" value="1"/>
</dbReference>
<organism evidence="7 8">
    <name type="scientific">Paenibacillus vulneris</name>
    <dbReference type="NCBI Taxonomy" id="1133364"/>
    <lineage>
        <taxon>Bacteria</taxon>
        <taxon>Bacillati</taxon>
        <taxon>Bacillota</taxon>
        <taxon>Bacilli</taxon>
        <taxon>Bacillales</taxon>
        <taxon>Paenibacillaceae</taxon>
        <taxon>Paenibacillus</taxon>
    </lineage>
</organism>
<feature type="domain" description="Cyclic nucleotide-binding" evidence="5">
    <location>
        <begin position="35"/>
        <end position="136"/>
    </location>
</feature>
<dbReference type="RefSeq" id="WP_345591185.1">
    <property type="nucleotide sequence ID" value="NZ_BAABJG010000027.1"/>
</dbReference>
<dbReference type="SMART" id="SM00419">
    <property type="entry name" value="HTH_CRP"/>
    <property type="match status" value="1"/>
</dbReference>
<reference evidence="8" key="1">
    <citation type="journal article" date="2019" name="Int. J. Syst. Evol. Microbiol.">
        <title>The Global Catalogue of Microorganisms (GCM) 10K type strain sequencing project: providing services to taxonomists for standard genome sequencing and annotation.</title>
        <authorList>
            <consortium name="The Broad Institute Genomics Platform"/>
            <consortium name="The Broad Institute Genome Sequencing Center for Infectious Disease"/>
            <person name="Wu L."/>
            <person name="Ma J."/>
        </authorList>
    </citation>
    <scope>NUCLEOTIDE SEQUENCE [LARGE SCALE GENOMIC DNA]</scope>
    <source>
        <strain evidence="8">CCUG 53270</strain>
    </source>
</reference>
<keyword evidence="4" id="KW-0804">Transcription</keyword>
<dbReference type="Pfam" id="PF13545">
    <property type="entry name" value="HTH_Crp_2"/>
    <property type="match status" value="1"/>
</dbReference>
<dbReference type="SUPFAM" id="SSF51206">
    <property type="entry name" value="cAMP-binding domain-like"/>
    <property type="match status" value="1"/>
</dbReference>
<proteinExistence type="predicted"/>
<dbReference type="InterPro" id="IPR036388">
    <property type="entry name" value="WH-like_DNA-bd_sf"/>
</dbReference>
<dbReference type="InterPro" id="IPR036390">
    <property type="entry name" value="WH_DNA-bd_sf"/>
</dbReference>
<dbReference type="InterPro" id="IPR012318">
    <property type="entry name" value="HTH_CRP"/>
</dbReference>
<dbReference type="InterPro" id="IPR014710">
    <property type="entry name" value="RmlC-like_jellyroll"/>
</dbReference>
<dbReference type="InterPro" id="IPR000595">
    <property type="entry name" value="cNMP-bd_dom"/>
</dbReference>
<name>A0ABW3UGN8_9BACL</name>
<keyword evidence="1" id="KW-0805">Transcription regulation</keyword>
<keyword evidence="3" id="KW-0010">Activator</keyword>
<protein>
    <submittedName>
        <fullName evidence="7">Crp/Fnr family transcriptional regulator</fullName>
    </submittedName>
</protein>
<comment type="caution">
    <text evidence="7">The sequence shown here is derived from an EMBL/GenBank/DDBJ whole genome shotgun (WGS) entry which is preliminary data.</text>
</comment>
<feature type="domain" description="HTH crp-type" evidence="6">
    <location>
        <begin position="150"/>
        <end position="215"/>
    </location>
</feature>
<evidence type="ECO:0000313" key="8">
    <source>
        <dbReference type="Proteomes" id="UP001597180"/>
    </source>
</evidence>